<evidence type="ECO:0000313" key="3">
    <source>
        <dbReference type="EMBL" id="VVM04498.1"/>
    </source>
</evidence>
<dbReference type="GO" id="GO:0016491">
    <property type="term" value="F:oxidoreductase activity"/>
    <property type="evidence" value="ECO:0007669"/>
    <property type="project" value="UniProtKB-KW"/>
</dbReference>
<dbReference type="AlphaFoldDB" id="A0A5E6M584"/>
<gene>
    <name evidence="3" type="primary">dauA</name>
    <name evidence="3" type="ORF">MAMT_00128</name>
</gene>
<proteinExistence type="predicted"/>
<dbReference type="OrthoDB" id="9801699at2"/>
<dbReference type="Gene3D" id="3.30.9.10">
    <property type="entry name" value="D-Amino Acid Oxidase, subunit A, domain 2"/>
    <property type="match status" value="1"/>
</dbReference>
<dbReference type="GO" id="GO:0005737">
    <property type="term" value="C:cytoplasm"/>
    <property type="evidence" value="ECO:0007669"/>
    <property type="project" value="TreeGrafter"/>
</dbReference>
<dbReference type="SUPFAM" id="SSF51905">
    <property type="entry name" value="FAD/NAD(P)-binding domain"/>
    <property type="match status" value="1"/>
</dbReference>
<dbReference type="Pfam" id="PF01266">
    <property type="entry name" value="DAO"/>
    <property type="match status" value="1"/>
</dbReference>
<dbReference type="PANTHER" id="PTHR13847:SF287">
    <property type="entry name" value="FAD-DEPENDENT OXIDOREDUCTASE DOMAIN-CONTAINING PROTEIN 1"/>
    <property type="match status" value="1"/>
</dbReference>
<dbReference type="EMBL" id="CABFVA020000004">
    <property type="protein sequence ID" value="VVM04498.1"/>
    <property type="molecule type" value="Genomic_DNA"/>
</dbReference>
<evidence type="ECO:0000259" key="2">
    <source>
        <dbReference type="Pfam" id="PF01266"/>
    </source>
</evidence>
<dbReference type="RefSeq" id="WP_142659014.1">
    <property type="nucleotide sequence ID" value="NZ_CABFVA020000004.1"/>
</dbReference>
<name>A0A5E6M584_9BACT</name>
<dbReference type="Gene3D" id="3.50.50.60">
    <property type="entry name" value="FAD/NAD(P)-binding domain"/>
    <property type="match status" value="1"/>
</dbReference>
<evidence type="ECO:0000256" key="1">
    <source>
        <dbReference type="ARBA" id="ARBA00023002"/>
    </source>
</evidence>
<evidence type="ECO:0000313" key="4">
    <source>
        <dbReference type="Proteomes" id="UP000334923"/>
    </source>
</evidence>
<keyword evidence="4" id="KW-1185">Reference proteome</keyword>
<reference evidence="3 4" key="1">
    <citation type="submission" date="2019-09" db="EMBL/GenBank/DDBJ databases">
        <authorList>
            <person name="Cremers G."/>
        </authorList>
    </citation>
    <scope>NUCLEOTIDE SEQUENCE [LARGE SCALE GENOMIC DNA]</scope>
    <source>
        <strain evidence="3">4A</strain>
    </source>
</reference>
<organism evidence="3 4">
    <name type="scientific">Methylacidimicrobium tartarophylax</name>
    <dbReference type="NCBI Taxonomy" id="1041768"/>
    <lineage>
        <taxon>Bacteria</taxon>
        <taxon>Pseudomonadati</taxon>
        <taxon>Verrucomicrobiota</taxon>
        <taxon>Methylacidimicrobium</taxon>
    </lineage>
</organism>
<accession>A0A5E6M584</accession>
<dbReference type="EC" id="1.4.99.6" evidence="3"/>
<keyword evidence="1 3" id="KW-0560">Oxidoreductase</keyword>
<sequence>MAKGVDFLVVGGGIAGLTTAFHLAEKGCSVVLLERESQPAFHSTGRSAVFFRGSHGRAPVRALCRASRPFFEHPPETLSERKLAAPRDALFLASAVDLPALASFLEGMNAHGTVVEFLTPEEACAQVPVLRPAFVGGAARETGGMDIDLPALLRALQEGLVRQDGCIRLNADAQEIARSGSLWRVRTPAGDFAAPFLVNATGAWCDEVARAAGAAPIGIVPKRRTVMTFRPDAQTDIARWPMVLEVRERFYFRPWGEEILASPADQTPVPPCDVQPQETDCRILLQRLAEATTLRLDSDFLLRRWAGLRSFVPDESPVIGWDPDLPGFFWVAALGGFGIETSPAVGAIAAALLTGAPFPPRVAAEGVSERDFTPKRIRIQRNDPQ</sequence>
<dbReference type="Proteomes" id="UP000334923">
    <property type="component" value="Unassembled WGS sequence"/>
</dbReference>
<protein>
    <submittedName>
        <fullName evidence="3">D-arginine dehydrogenase</fullName>
        <ecNumber evidence="3">1.4.99.6</ecNumber>
    </submittedName>
</protein>
<dbReference type="PANTHER" id="PTHR13847">
    <property type="entry name" value="SARCOSINE DEHYDROGENASE-RELATED"/>
    <property type="match status" value="1"/>
</dbReference>
<dbReference type="InterPro" id="IPR006076">
    <property type="entry name" value="FAD-dep_OxRdtase"/>
</dbReference>
<dbReference type="InterPro" id="IPR036188">
    <property type="entry name" value="FAD/NAD-bd_sf"/>
</dbReference>
<feature type="domain" description="FAD dependent oxidoreductase" evidence="2">
    <location>
        <begin position="6"/>
        <end position="352"/>
    </location>
</feature>